<protein>
    <recommendedName>
        <fullName evidence="4">Phytanoyl-CoA dioxygenase</fullName>
    </recommendedName>
</protein>
<evidence type="ECO:0008006" key="4">
    <source>
        <dbReference type="Google" id="ProtNLM"/>
    </source>
</evidence>
<dbReference type="Proteomes" id="UP001165122">
    <property type="component" value="Unassembled WGS sequence"/>
</dbReference>
<dbReference type="InterPro" id="IPR008775">
    <property type="entry name" value="Phytyl_CoA_dOase-like"/>
</dbReference>
<dbReference type="Pfam" id="PF05721">
    <property type="entry name" value="PhyH"/>
    <property type="match status" value="1"/>
</dbReference>
<evidence type="ECO:0000313" key="3">
    <source>
        <dbReference type="Proteomes" id="UP001165122"/>
    </source>
</evidence>
<dbReference type="PANTHER" id="PTHR31630:SF6">
    <property type="entry name" value="PHYTANOYL-COA DIOXYGENASE-RELATED"/>
    <property type="match status" value="1"/>
</dbReference>
<accession>A0A9W7A562</accession>
<organism evidence="2 3">
    <name type="scientific">Triparma laevis f. longispina</name>
    <dbReference type="NCBI Taxonomy" id="1714387"/>
    <lineage>
        <taxon>Eukaryota</taxon>
        <taxon>Sar</taxon>
        <taxon>Stramenopiles</taxon>
        <taxon>Ochrophyta</taxon>
        <taxon>Bolidophyceae</taxon>
        <taxon>Parmales</taxon>
        <taxon>Triparmaceae</taxon>
        <taxon>Triparma</taxon>
    </lineage>
</organism>
<sequence>MEPLFFVVSIIAHRLLTRRASWHSKLAARYIPKVEQARWAIADVASEQRFTRVLDHFRECGYVVISGVLDDEEVESAMFKLWDYLETASRVTSSSSSSSSSLSRDSPSTWTRDSTPWPATVEGGILPYFSSGQSSAAWYIRSNEKIINIFRRFWGVDRVLTSFDGILVWRKSVKTETGWFHIDQNPTRKHSFSTLQGLVNLVPSSKTSGGNVLIETSHKDFPQHYENNPLYSPRLAELNGEDWLEIVSDDPILKRYKKERKIVQLELGKGDVLLWDSRTVHCSNSSTSKLKEGEVDRIERAAVLVSMIPEGRVSEECRKERRAAVDAGRTGSHWVDKVAVLGAEREEEAALERERHEGMKREGENLGVILSFSEMTEQMRELI</sequence>
<keyword evidence="3" id="KW-1185">Reference proteome</keyword>
<gene>
    <name evidence="2" type="ORF">TrLO_g4309</name>
</gene>
<feature type="compositionally biased region" description="Low complexity" evidence="1">
    <location>
        <begin position="93"/>
        <end position="108"/>
    </location>
</feature>
<dbReference type="OrthoDB" id="445007at2759"/>
<dbReference type="SUPFAM" id="SSF51197">
    <property type="entry name" value="Clavaminate synthase-like"/>
    <property type="match status" value="1"/>
</dbReference>
<reference evidence="3" key="1">
    <citation type="journal article" date="2023" name="Commun. Biol.">
        <title>Genome analysis of Parmales, the sister group of diatoms, reveals the evolutionary specialization of diatoms from phago-mixotrophs to photoautotrophs.</title>
        <authorList>
            <person name="Ban H."/>
            <person name="Sato S."/>
            <person name="Yoshikawa S."/>
            <person name="Yamada K."/>
            <person name="Nakamura Y."/>
            <person name="Ichinomiya M."/>
            <person name="Sato N."/>
            <person name="Blanc-Mathieu R."/>
            <person name="Endo H."/>
            <person name="Kuwata A."/>
            <person name="Ogata H."/>
        </authorList>
    </citation>
    <scope>NUCLEOTIDE SEQUENCE [LARGE SCALE GENOMIC DNA]</scope>
    <source>
        <strain evidence="3">NIES 3700</strain>
    </source>
</reference>
<evidence type="ECO:0000313" key="2">
    <source>
        <dbReference type="EMBL" id="GMH63656.1"/>
    </source>
</evidence>
<name>A0A9W7A562_9STRA</name>
<feature type="region of interest" description="Disordered" evidence="1">
    <location>
        <begin position="93"/>
        <end position="115"/>
    </location>
</feature>
<dbReference type="AlphaFoldDB" id="A0A9W7A562"/>
<evidence type="ECO:0000256" key="1">
    <source>
        <dbReference type="SAM" id="MobiDB-lite"/>
    </source>
</evidence>
<dbReference type="Gene3D" id="2.60.120.620">
    <property type="entry name" value="q2cbj1_9rhob like domain"/>
    <property type="match status" value="1"/>
</dbReference>
<dbReference type="EMBL" id="BRXW01000533">
    <property type="protein sequence ID" value="GMH63656.1"/>
    <property type="molecule type" value="Genomic_DNA"/>
</dbReference>
<proteinExistence type="predicted"/>
<dbReference type="PANTHER" id="PTHR31630">
    <property type="entry name" value="PHYTANOYL-COA DIOXYGENASE-RELATED-RELATED"/>
    <property type="match status" value="1"/>
</dbReference>
<comment type="caution">
    <text evidence="2">The sequence shown here is derived from an EMBL/GenBank/DDBJ whole genome shotgun (WGS) entry which is preliminary data.</text>
</comment>